<dbReference type="Pfam" id="PF15609">
    <property type="entry name" value="PRTase_2"/>
    <property type="match status" value="1"/>
</dbReference>
<dbReference type="AlphaFoldDB" id="A0A3R9KU72"/>
<dbReference type="InterPro" id="IPR041688">
    <property type="entry name" value="PRTase_2"/>
</dbReference>
<accession>A0A3R9KU72</accession>
<dbReference type="RefSeq" id="WP_125480995.1">
    <property type="nucleotide sequence ID" value="NZ_RSFW01000017.1"/>
</dbReference>
<dbReference type="PIRSF" id="PIRSF020967">
    <property type="entry name" value="UCP020967"/>
    <property type="match status" value="1"/>
</dbReference>
<evidence type="ECO:0008006" key="5">
    <source>
        <dbReference type="Google" id="ProtNLM"/>
    </source>
</evidence>
<name>A0A3R9KU72_9BACI</name>
<evidence type="ECO:0000259" key="1">
    <source>
        <dbReference type="Pfam" id="PF12500"/>
    </source>
</evidence>
<gene>
    <name evidence="3" type="ORF">EJA10_15930</name>
</gene>
<dbReference type="Pfam" id="PF12500">
    <property type="entry name" value="TRSP"/>
    <property type="match status" value="1"/>
</dbReference>
<dbReference type="CDD" id="cd06223">
    <property type="entry name" value="PRTases_typeI"/>
    <property type="match status" value="1"/>
</dbReference>
<organism evidence="3 4">
    <name type="scientific">Mesobacillus subterraneus</name>
    <dbReference type="NCBI Taxonomy" id="285983"/>
    <lineage>
        <taxon>Bacteria</taxon>
        <taxon>Bacillati</taxon>
        <taxon>Bacillota</taxon>
        <taxon>Bacilli</taxon>
        <taxon>Bacillales</taxon>
        <taxon>Bacillaceae</taxon>
        <taxon>Mesobacillus</taxon>
    </lineage>
</organism>
<dbReference type="InterPro" id="IPR000836">
    <property type="entry name" value="PRTase_dom"/>
</dbReference>
<dbReference type="EMBL" id="RSFW01000017">
    <property type="protein sequence ID" value="RSD26293.1"/>
    <property type="molecule type" value="Genomic_DNA"/>
</dbReference>
<feature type="domain" description="Orotate phosphoribosyltransferase-like" evidence="2">
    <location>
        <begin position="39"/>
        <end position="251"/>
    </location>
</feature>
<protein>
    <recommendedName>
        <fullName evidence="5">Adenine/guanine phosphoribosyltransferase</fullName>
    </recommendedName>
</protein>
<evidence type="ECO:0000313" key="3">
    <source>
        <dbReference type="EMBL" id="RSD26293.1"/>
    </source>
</evidence>
<feature type="domain" description="TRSP" evidence="1">
    <location>
        <begin position="307"/>
        <end position="431"/>
    </location>
</feature>
<dbReference type="InterPro" id="IPR029057">
    <property type="entry name" value="PRTase-like"/>
</dbReference>
<evidence type="ECO:0000313" key="4">
    <source>
        <dbReference type="Proteomes" id="UP000279911"/>
    </source>
</evidence>
<dbReference type="SUPFAM" id="SSF53271">
    <property type="entry name" value="PRTase-like"/>
    <property type="match status" value="1"/>
</dbReference>
<dbReference type="OrthoDB" id="56827at2"/>
<proteinExistence type="predicted"/>
<dbReference type="Proteomes" id="UP000279911">
    <property type="component" value="Unassembled WGS sequence"/>
</dbReference>
<reference evidence="4" key="1">
    <citation type="submission" date="2018-12" db="EMBL/GenBank/DDBJ databases">
        <title>Bacillus chawlae sp. nov., Bacillus glennii sp. nov., and Bacillus saganii sp. nov. Isolated from the Vehicle Assembly Building at Kennedy Space Center where the Viking Spacecraft were Assembled.</title>
        <authorList>
            <person name="Seuylemezian A."/>
            <person name="Vaishampayan P."/>
        </authorList>
    </citation>
    <scope>NUCLEOTIDE SEQUENCE [LARGE SCALE GENOMIC DNA]</scope>
    <source>
        <strain evidence="4">DSM 13966</strain>
    </source>
</reference>
<comment type="caution">
    <text evidence="3">The sequence shown here is derived from an EMBL/GenBank/DDBJ whole genome shotgun (WGS) entry which is preliminary data.</text>
</comment>
<dbReference type="InterPro" id="IPR011214">
    <property type="entry name" value="UCP020967"/>
</dbReference>
<dbReference type="Gene3D" id="3.40.50.2020">
    <property type="match status" value="1"/>
</dbReference>
<evidence type="ECO:0000259" key="2">
    <source>
        <dbReference type="Pfam" id="PF15609"/>
    </source>
</evidence>
<sequence>MESQTSTYSNKKYSYQILDSLSIELEITYYPFRFPLEELFVMAARRNKKRSFLFVSKILGKHLPIPPVRGLLTGSLLADIYTIETAGKSFAKGLNLEDRFMQGIPVVPEAFIPEDNSPVIIGFAETATALGQSFFAAFKKADYFHTTREAVAGESPVITFEEEHSHATSHRCYIPKDLLDNTREIILVDDEMSTGKTAINIISSIQAEFPRKVYTVVSILDWRSPSDLEKFSQLEKELGITIRSASLLRGTFTVTGQSPDKEMSKNEQLFKLPEQEVKKVYLDSYSGEEDATYFGGKIADIPYAALSGRFGMDEQDRRKLDESISALSSELSRMVTGKRVLAVGTGEFMYIPMKIASLIGGDIRFQSTTRSPIHVVDKDGYGARYGMAFPNPEDHEIQHYLYNVEPFHYDEAMIFFEREVTDESLKPLLEQFRQAGIPSIKIVFYHGRKGNE</sequence>
<dbReference type="InterPro" id="IPR022537">
    <property type="entry name" value="TRSP_dom"/>
</dbReference>